<sequence length="202" mass="21937">LIDEADLRNNEVLPFMKNLSETQSPQIDLLFVNENGSKFLKKTHSVRIVSLLRSNIALLKVNATAGIDTVSPNTVGICRCPKFGGQLSCDLETVSFYRPGGDFLLPANRTLQIGEVANLHHSCYKFQAVCVCDEEFAGARCTVNKSELAFFSDTKSSFVSAPTLSAAALSLTEMALIVAHILLKDGTLKGQVAHDTRFAAML</sequence>
<proteinExistence type="predicted"/>
<dbReference type="Proteomes" id="UP000050761">
    <property type="component" value="Unassembled WGS sequence"/>
</dbReference>
<evidence type="ECO:0000313" key="2">
    <source>
        <dbReference type="WBParaSite" id="HPBE_0000454401-mRNA-1"/>
    </source>
</evidence>
<protein>
    <submittedName>
        <fullName evidence="2">EGF-like domain-containing protein</fullName>
    </submittedName>
</protein>
<dbReference type="AlphaFoldDB" id="A0A183FE03"/>
<evidence type="ECO:0000313" key="1">
    <source>
        <dbReference type="Proteomes" id="UP000050761"/>
    </source>
</evidence>
<keyword evidence="1" id="KW-1185">Reference proteome</keyword>
<dbReference type="WBParaSite" id="HPBE_0000454401-mRNA-1">
    <property type="protein sequence ID" value="HPBE_0000454401-mRNA-1"/>
    <property type="gene ID" value="HPBE_0000454401"/>
</dbReference>
<organism evidence="1 2">
    <name type="scientific">Heligmosomoides polygyrus</name>
    <name type="common">Parasitic roundworm</name>
    <dbReference type="NCBI Taxonomy" id="6339"/>
    <lineage>
        <taxon>Eukaryota</taxon>
        <taxon>Metazoa</taxon>
        <taxon>Ecdysozoa</taxon>
        <taxon>Nematoda</taxon>
        <taxon>Chromadorea</taxon>
        <taxon>Rhabditida</taxon>
        <taxon>Rhabditina</taxon>
        <taxon>Rhabditomorpha</taxon>
        <taxon>Strongyloidea</taxon>
        <taxon>Heligmosomidae</taxon>
        <taxon>Heligmosomoides</taxon>
    </lineage>
</organism>
<reference evidence="2" key="1">
    <citation type="submission" date="2019-09" db="UniProtKB">
        <authorList>
            <consortium name="WormBaseParasite"/>
        </authorList>
    </citation>
    <scope>IDENTIFICATION</scope>
</reference>
<name>A0A183FE03_HELPZ</name>
<accession>A0A183FE03</accession>